<evidence type="ECO:0000256" key="8">
    <source>
        <dbReference type="ARBA" id="ARBA00022840"/>
    </source>
</evidence>
<dbReference type="KEGG" id="dba:Dbac_3014"/>
<dbReference type="SUPFAM" id="SSF50800">
    <property type="entry name" value="PK beta-barrel domain-like"/>
    <property type="match status" value="1"/>
</dbReference>
<keyword evidence="10 13" id="KW-0324">Glycolysis</keyword>
<feature type="domain" description="Pyruvate kinase barrel" evidence="14">
    <location>
        <begin position="17"/>
        <end position="341"/>
    </location>
</feature>
<dbReference type="InterPro" id="IPR036918">
    <property type="entry name" value="Pyrv_Knase_C_sf"/>
</dbReference>
<dbReference type="GO" id="GO:0016301">
    <property type="term" value="F:kinase activity"/>
    <property type="evidence" value="ECO:0007669"/>
    <property type="project" value="UniProtKB-KW"/>
</dbReference>
<dbReference type="PANTHER" id="PTHR11817">
    <property type="entry name" value="PYRUVATE KINASE"/>
    <property type="match status" value="1"/>
</dbReference>
<dbReference type="InterPro" id="IPR001697">
    <property type="entry name" value="Pyr_Knase"/>
</dbReference>
<proteinExistence type="inferred from homology"/>
<keyword evidence="5" id="KW-0479">Metal-binding</keyword>
<dbReference type="NCBIfam" id="TIGR01064">
    <property type="entry name" value="pyruv_kin"/>
    <property type="match status" value="1"/>
</dbReference>
<evidence type="ECO:0000313" key="17">
    <source>
        <dbReference type="Proteomes" id="UP000002216"/>
    </source>
</evidence>
<dbReference type="NCBIfam" id="NF004491">
    <property type="entry name" value="PRK05826.1"/>
    <property type="match status" value="1"/>
</dbReference>
<dbReference type="SUPFAM" id="SSF51621">
    <property type="entry name" value="Phosphoenolpyruvate/pyruvate domain"/>
    <property type="match status" value="1"/>
</dbReference>
<dbReference type="Pfam" id="PF00224">
    <property type="entry name" value="PK"/>
    <property type="match status" value="1"/>
</dbReference>
<dbReference type="InterPro" id="IPR015813">
    <property type="entry name" value="Pyrv/PenolPyrv_kinase-like_dom"/>
</dbReference>
<dbReference type="PRINTS" id="PR01050">
    <property type="entry name" value="PYRUVTKNASE"/>
</dbReference>
<organism evidence="16 17">
    <name type="scientific">Desulfomicrobium baculatum (strain DSM 4028 / VKM B-1378 / X)</name>
    <name type="common">Desulfovibrio baculatus</name>
    <dbReference type="NCBI Taxonomy" id="525897"/>
    <lineage>
        <taxon>Bacteria</taxon>
        <taxon>Pseudomonadati</taxon>
        <taxon>Thermodesulfobacteriota</taxon>
        <taxon>Desulfovibrionia</taxon>
        <taxon>Desulfovibrionales</taxon>
        <taxon>Desulfomicrobiaceae</taxon>
        <taxon>Desulfomicrobium</taxon>
    </lineage>
</organism>
<keyword evidence="17" id="KW-1185">Reference proteome</keyword>
<dbReference type="InterPro" id="IPR015806">
    <property type="entry name" value="Pyrv_Knase_insert_dom_sf"/>
</dbReference>
<dbReference type="GO" id="GO:0030955">
    <property type="term" value="F:potassium ion binding"/>
    <property type="evidence" value="ECO:0007669"/>
    <property type="project" value="UniProtKB-UniRule"/>
</dbReference>
<comment type="pathway">
    <text evidence="1 13">Carbohydrate degradation; glycolysis; pyruvate from D-glyceraldehyde 3-phosphate: step 5/5.</text>
</comment>
<evidence type="ECO:0000256" key="5">
    <source>
        <dbReference type="ARBA" id="ARBA00022723"/>
    </source>
</evidence>
<comment type="similarity">
    <text evidence="2 13">Belongs to the pyruvate kinase family.</text>
</comment>
<dbReference type="EC" id="2.7.1.40" evidence="3 12"/>
<dbReference type="HOGENOM" id="CLU_015439_0_2_7"/>
<name>C7LV85_DESBD</name>
<accession>C7LV85</accession>
<dbReference type="STRING" id="525897.Dbac_3014"/>
<dbReference type="UniPathway" id="UPA00109">
    <property type="reaction ID" value="UER00188"/>
</dbReference>
<evidence type="ECO:0000256" key="4">
    <source>
        <dbReference type="ARBA" id="ARBA00022679"/>
    </source>
</evidence>
<dbReference type="InterPro" id="IPR011037">
    <property type="entry name" value="Pyrv_Knase-like_insert_dom_sf"/>
</dbReference>
<evidence type="ECO:0000256" key="6">
    <source>
        <dbReference type="ARBA" id="ARBA00022741"/>
    </source>
</evidence>
<evidence type="ECO:0000256" key="1">
    <source>
        <dbReference type="ARBA" id="ARBA00004997"/>
    </source>
</evidence>
<dbReference type="Pfam" id="PF02887">
    <property type="entry name" value="PK_C"/>
    <property type="match status" value="1"/>
</dbReference>
<keyword evidence="6" id="KW-0547">Nucleotide-binding</keyword>
<dbReference type="SUPFAM" id="SSF52935">
    <property type="entry name" value="PK C-terminal domain-like"/>
    <property type="match status" value="1"/>
</dbReference>
<dbReference type="eggNOG" id="COG0469">
    <property type="taxonomic scope" value="Bacteria"/>
</dbReference>
<dbReference type="InterPro" id="IPR015793">
    <property type="entry name" value="Pyrv_Knase_brl"/>
</dbReference>
<keyword evidence="9 13" id="KW-0460">Magnesium</keyword>
<evidence type="ECO:0000313" key="16">
    <source>
        <dbReference type="EMBL" id="ACU91089.1"/>
    </source>
</evidence>
<evidence type="ECO:0000256" key="9">
    <source>
        <dbReference type="ARBA" id="ARBA00022842"/>
    </source>
</evidence>
<keyword evidence="4 13" id="KW-0808">Transferase</keyword>
<evidence type="ECO:0000256" key="11">
    <source>
        <dbReference type="ARBA" id="ARBA00023317"/>
    </source>
</evidence>
<evidence type="ECO:0000256" key="3">
    <source>
        <dbReference type="ARBA" id="ARBA00012142"/>
    </source>
</evidence>
<dbReference type="EMBL" id="CP001629">
    <property type="protein sequence ID" value="ACU91089.1"/>
    <property type="molecule type" value="Genomic_DNA"/>
</dbReference>
<dbReference type="Gene3D" id="3.20.20.60">
    <property type="entry name" value="Phosphoenolpyruvate-binding domains"/>
    <property type="match status" value="1"/>
</dbReference>
<reference evidence="16 17" key="1">
    <citation type="journal article" date="2009" name="Stand. Genomic Sci.">
        <title>Complete genome sequence of Desulfomicrobium baculatum type strain (X).</title>
        <authorList>
            <person name="Copeland A."/>
            <person name="Spring S."/>
            <person name="Goker M."/>
            <person name="Schneider S."/>
            <person name="Lapidus A."/>
            <person name="Del Rio T.G."/>
            <person name="Tice H."/>
            <person name="Cheng J.F."/>
            <person name="Chen F."/>
            <person name="Nolan M."/>
            <person name="Bruce D."/>
            <person name="Goodwin L."/>
            <person name="Pitluck S."/>
            <person name="Ivanova N."/>
            <person name="Mavrommatis K."/>
            <person name="Ovchinnikova G."/>
            <person name="Pati A."/>
            <person name="Chen A."/>
            <person name="Palaniappan K."/>
            <person name="Land M."/>
            <person name="Hauser L."/>
            <person name="Chang Y.J."/>
            <person name="Jeffries C.C."/>
            <person name="Meincke L."/>
            <person name="Sims D."/>
            <person name="Brettin T."/>
            <person name="Detter J.C."/>
            <person name="Han C."/>
            <person name="Chain P."/>
            <person name="Bristow J."/>
            <person name="Eisen J.A."/>
            <person name="Markowitz V."/>
            <person name="Hugenholtz P."/>
            <person name="Kyrpides N.C."/>
            <person name="Klenk H.P."/>
            <person name="Lucas S."/>
        </authorList>
    </citation>
    <scope>NUCLEOTIDE SEQUENCE [LARGE SCALE GENOMIC DNA]</scope>
    <source>
        <strain evidence="17">DSM 4028 / VKM B-1378 / X</strain>
    </source>
</reference>
<evidence type="ECO:0000259" key="15">
    <source>
        <dbReference type="Pfam" id="PF02887"/>
    </source>
</evidence>
<sequence length="488" mass="53587">MESFNQPTNTNGDMHMRTKIVATLGPASMDQNVMKEMVQLGVRVFRLNFSHADAEYFGPVIQKIRQVEKDTGIPLTVMGDLCGPKIRIGEVKGSPLQIRKGAYVCLGSPAMSGTTESDIFISLDALELLEGLEADMPVSLSDGMLQFKVVKVIERDRLVLMEALNGGILTSNKGIAFPGKTLKLAAMTDKDRRDLHQGLDIGIDAVALSFVQSKEDIEDIKAEIARHGTWIPVVAKVERKNAVEKLESILEVADAIMVARGDLGLECSPAELPIIQKKILRACRHAQKPAIVATQMLLSMVKNPIPTRAESTDVSNAMIDGADCVMLSEETAIGSYPVEAVRFINEIAQYSEPYYLERLGGPYVPKAEKNPPKFIAYSACLMADNADSAAIVCHSTTGATARYISSRRPAQPIYAMTTDARIMRWMNFFWAITPVESPLEPRSHQKRAEKFVQEYAGFRPGENVIIASGQATPGMGTVMTNEIKVYYK</sequence>
<dbReference type="Proteomes" id="UP000002216">
    <property type="component" value="Chromosome"/>
</dbReference>
<gene>
    <name evidence="16" type="ordered locus">Dbac_3014</name>
</gene>
<protein>
    <recommendedName>
        <fullName evidence="3 12">Pyruvate kinase</fullName>
        <ecNumber evidence="3 12">2.7.1.40</ecNumber>
    </recommendedName>
</protein>
<dbReference type="Gene3D" id="3.40.1380.20">
    <property type="entry name" value="Pyruvate kinase, C-terminal domain"/>
    <property type="match status" value="1"/>
</dbReference>
<dbReference type="GO" id="GO:0000287">
    <property type="term" value="F:magnesium ion binding"/>
    <property type="evidence" value="ECO:0007669"/>
    <property type="project" value="UniProtKB-UniRule"/>
</dbReference>
<evidence type="ECO:0000256" key="12">
    <source>
        <dbReference type="NCBIfam" id="TIGR01064"/>
    </source>
</evidence>
<keyword evidence="8" id="KW-0067">ATP-binding</keyword>
<dbReference type="InterPro" id="IPR040442">
    <property type="entry name" value="Pyrv_kinase-like_dom_sf"/>
</dbReference>
<dbReference type="GO" id="GO:0005524">
    <property type="term" value="F:ATP binding"/>
    <property type="evidence" value="ECO:0007669"/>
    <property type="project" value="UniProtKB-KW"/>
</dbReference>
<keyword evidence="7 13" id="KW-0418">Kinase</keyword>
<evidence type="ECO:0000256" key="2">
    <source>
        <dbReference type="ARBA" id="ARBA00008663"/>
    </source>
</evidence>
<evidence type="ECO:0000256" key="7">
    <source>
        <dbReference type="ARBA" id="ARBA00022777"/>
    </source>
</evidence>
<evidence type="ECO:0000256" key="10">
    <source>
        <dbReference type="ARBA" id="ARBA00023152"/>
    </source>
</evidence>
<dbReference type="InterPro" id="IPR015795">
    <property type="entry name" value="Pyrv_Knase_C"/>
</dbReference>
<keyword evidence="11 16" id="KW-0670">Pyruvate</keyword>
<evidence type="ECO:0000259" key="14">
    <source>
        <dbReference type="Pfam" id="PF00224"/>
    </source>
</evidence>
<dbReference type="AlphaFoldDB" id="C7LV85"/>
<feature type="domain" description="Pyruvate kinase C-terminal" evidence="15">
    <location>
        <begin position="375"/>
        <end position="485"/>
    </location>
</feature>
<evidence type="ECO:0000256" key="13">
    <source>
        <dbReference type="RuleBase" id="RU000504"/>
    </source>
</evidence>
<dbReference type="GO" id="GO:0004743">
    <property type="term" value="F:pyruvate kinase activity"/>
    <property type="evidence" value="ECO:0007669"/>
    <property type="project" value="UniProtKB-UniRule"/>
</dbReference>
<dbReference type="Gene3D" id="2.40.33.10">
    <property type="entry name" value="PK beta-barrel domain-like"/>
    <property type="match status" value="1"/>
</dbReference>
<comment type="catalytic activity">
    <reaction evidence="13">
        <text>pyruvate + ATP = phosphoenolpyruvate + ADP + H(+)</text>
        <dbReference type="Rhea" id="RHEA:18157"/>
        <dbReference type="ChEBI" id="CHEBI:15361"/>
        <dbReference type="ChEBI" id="CHEBI:15378"/>
        <dbReference type="ChEBI" id="CHEBI:30616"/>
        <dbReference type="ChEBI" id="CHEBI:58702"/>
        <dbReference type="ChEBI" id="CHEBI:456216"/>
        <dbReference type="EC" id="2.7.1.40"/>
    </reaction>
</comment>